<comment type="caution">
    <text evidence="7">The sequence shown here is derived from an EMBL/GenBank/DDBJ whole genome shotgun (WGS) entry which is preliminary data.</text>
</comment>
<dbReference type="Pfam" id="PF00327">
    <property type="entry name" value="Ribosomal_L30"/>
    <property type="match status" value="1"/>
</dbReference>
<feature type="domain" description="Large ribosomal subunit protein uL30-like ferredoxin-like fold" evidence="6">
    <location>
        <begin position="4"/>
        <end position="53"/>
    </location>
</feature>
<proteinExistence type="inferred from homology"/>
<dbReference type="Proteomes" id="UP000777265">
    <property type="component" value="Unassembled WGS sequence"/>
</dbReference>
<dbReference type="CDD" id="cd01658">
    <property type="entry name" value="Ribosomal_L30"/>
    <property type="match status" value="1"/>
</dbReference>
<evidence type="ECO:0000256" key="5">
    <source>
        <dbReference type="ARBA" id="ARBA00035492"/>
    </source>
</evidence>
<gene>
    <name evidence="7" type="primary">rpmD</name>
    <name evidence="7" type="ORF">GXY80_02090</name>
</gene>
<dbReference type="NCBIfam" id="TIGR01308">
    <property type="entry name" value="rpmD_bact"/>
    <property type="match status" value="1"/>
</dbReference>
<evidence type="ECO:0000256" key="3">
    <source>
        <dbReference type="ARBA" id="ARBA00022980"/>
    </source>
</evidence>
<dbReference type="InterPro" id="IPR036919">
    <property type="entry name" value="Ribo_uL30_ferredoxin-like_sf"/>
</dbReference>
<dbReference type="EMBL" id="JAAYEE010000034">
    <property type="protein sequence ID" value="NLW34260.1"/>
    <property type="molecule type" value="Genomic_DNA"/>
</dbReference>
<evidence type="ECO:0000313" key="7">
    <source>
        <dbReference type="EMBL" id="NLW34260.1"/>
    </source>
</evidence>
<dbReference type="GO" id="GO:0003735">
    <property type="term" value="F:structural constituent of ribosome"/>
    <property type="evidence" value="ECO:0007669"/>
    <property type="project" value="InterPro"/>
</dbReference>
<evidence type="ECO:0000256" key="2">
    <source>
        <dbReference type="ARBA" id="ARBA00011838"/>
    </source>
</evidence>
<dbReference type="SUPFAM" id="SSF55129">
    <property type="entry name" value="Ribosomal protein L30p/L7e"/>
    <property type="match status" value="1"/>
</dbReference>
<evidence type="ECO:0000256" key="1">
    <source>
        <dbReference type="ARBA" id="ARBA00007594"/>
    </source>
</evidence>
<keyword evidence="4" id="KW-0687">Ribonucleoprotein</keyword>
<dbReference type="PIRSF" id="PIRSF002211">
    <property type="entry name" value="Ribosomal_L30_bac-type"/>
    <property type="match status" value="1"/>
</dbReference>
<evidence type="ECO:0000256" key="4">
    <source>
        <dbReference type="ARBA" id="ARBA00023274"/>
    </source>
</evidence>
<sequence>MSYLKIQWVKSAIGRTQDQRDTIRSLGFRKLHQEKVVKNTPEIRGMVKKVIHLLKIVEDVR</sequence>
<dbReference type="HAMAP" id="MF_01371_B">
    <property type="entry name" value="Ribosomal_uL30_B"/>
    <property type="match status" value="1"/>
</dbReference>
<name>A0A971M257_9BACT</name>
<dbReference type="PANTHER" id="PTHR15892">
    <property type="entry name" value="MITOCHONDRIAL RIBOSOMAL PROTEIN L30"/>
    <property type="match status" value="1"/>
</dbReference>
<dbReference type="InterPro" id="IPR005996">
    <property type="entry name" value="Ribosomal_uL30_bac-type"/>
</dbReference>
<dbReference type="GO" id="GO:0022625">
    <property type="term" value="C:cytosolic large ribosomal subunit"/>
    <property type="evidence" value="ECO:0007669"/>
    <property type="project" value="TreeGrafter"/>
</dbReference>
<comment type="similarity">
    <text evidence="1">Belongs to the universal ribosomal protein uL30 family.</text>
</comment>
<accession>A0A971M257</accession>
<dbReference type="InterPro" id="IPR016082">
    <property type="entry name" value="Ribosomal_uL30_ferredoxin-like"/>
</dbReference>
<reference evidence="7" key="1">
    <citation type="journal article" date="2020" name="Biotechnol. Biofuels">
        <title>New insights from the biogas microbiome by comprehensive genome-resolved metagenomics of nearly 1600 species originating from multiple anaerobic digesters.</title>
        <authorList>
            <person name="Campanaro S."/>
            <person name="Treu L."/>
            <person name="Rodriguez-R L.M."/>
            <person name="Kovalovszki A."/>
            <person name="Ziels R.M."/>
            <person name="Maus I."/>
            <person name="Zhu X."/>
            <person name="Kougias P.G."/>
            <person name="Basile A."/>
            <person name="Luo G."/>
            <person name="Schluter A."/>
            <person name="Konstantinidis K.T."/>
            <person name="Angelidaki I."/>
        </authorList>
    </citation>
    <scope>NUCLEOTIDE SEQUENCE</scope>
    <source>
        <strain evidence="7">AS06rmzACSIP_7</strain>
    </source>
</reference>
<dbReference type="AlphaFoldDB" id="A0A971M257"/>
<evidence type="ECO:0000313" key="8">
    <source>
        <dbReference type="Proteomes" id="UP000777265"/>
    </source>
</evidence>
<dbReference type="Gene3D" id="3.30.1390.20">
    <property type="entry name" value="Ribosomal protein L30, ferredoxin-like fold domain"/>
    <property type="match status" value="1"/>
</dbReference>
<comment type="subunit">
    <text evidence="2">Part of the 50S ribosomal subunit.</text>
</comment>
<organism evidence="7 8">
    <name type="scientific">Syntrophorhabdus aromaticivorans</name>
    <dbReference type="NCBI Taxonomy" id="328301"/>
    <lineage>
        <taxon>Bacteria</taxon>
        <taxon>Pseudomonadati</taxon>
        <taxon>Thermodesulfobacteriota</taxon>
        <taxon>Syntrophorhabdia</taxon>
        <taxon>Syntrophorhabdales</taxon>
        <taxon>Syntrophorhabdaceae</taxon>
        <taxon>Syntrophorhabdus</taxon>
    </lineage>
</organism>
<reference evidence="7" key="2">
    <citation type="submission" date="2020-01" db="EMBL/GenBank/DDBJ databases">
        <authorList>
            <person name="Campanaro S."/>
        </authorList>
    </citation>
    <scope>NUCLEOTIDE SEQUENCE</scope>
    <source>
        <strain evidence="7">AS06rmzACSIP_7</strain>
    </source>
</reference>
<evidence type="ECO:0000259" key="6">
    <source>
        <dbReference type="Pfam" id="PF00327"/>
    </source>
</evidence>
<dbReference type="PANTHER" id="PTHR15892:SF2">
    <property type="entry name" value="LARGE RIBOSOMAL SUBUNIT PROTEIN UL30M"/>
    <property type="match status" value="1"/>
</dbReference>
<keyword evidence="3 7" id="KW-0689">Ribosomal protein</keyword>
<protein>
    <recommendedName>
        <fullName evidence="5">50S ribosomal protein L30</fullName>
    </recommendedName>
</protein>
<dbReference type="GO" id="GO:0006412">
    <property type="term" value="P:translation"/>
    <property type="evidence" value="ECO:0007669"/>
    <property type="project" value="InterPro"/>
</dbReference>